<comment type="caution">
    <text evidence="1">The sequence shown here is derived from an EMBL/GenBank/DDBJ whole genome shotgun (WGS) entry which is preliminary data.</text>
</comment>
<organism evidence="1 2">
    <name type="scientific">Trichonephila clavipes</name>
    <name type="common">Golden silk orbweaver</name>
    <name type="synonym">Nephila clavipes</name>
    <dbReference type="NCBI Taxonomy" id="2585209"/>
    <lineage>
        <taxon>Eukaryota</taxon>
        <taxon>Metazoa</taxon>
        <taxon>Ecdysozoa</taxon>
        <taxon>Arthropoda</taxon>
        <taxon>Chelicerata</taxon>
        <taxon>Arachnida</taxon>
        <taxon>Araneae</taxon>
        <taxon>Araneomorphae</taxon>
        <taxon>Entelegynae</taxon>
        <taxon>Araneoidea</taxon>
        <taxon>Nephilidae</taxon>
        <taxon>Trichonephila</taxon>
    </lineage>
</organism>
<dbReference type="Proteomes" id="UP000887159">
    <property type="component" value="Unassembled WGS sequence"/>
</dbReference>
<proteinExistence type="predicted"/>
<dbReference type="EMBL" id="BMAU01021372">
    <property type="protein sequence ID" value="GFY25706.1"/>
    <property type="molecule type" value="Genomic_DNA"/>
</dbReference>
<keyword evidence="2" id="KW-1185">Reference proteome</keyword>
<dbReference type="AlphaFoldDB" id="A0A8X6W0P5"/>
<evidence type="ECO:0000313" key="2">
    <source>
        <dbReference type="Proteomes" id="UP000887159"/>
    </source>
</evidence>
<evidence type="ECO:0000313" key="1">
    <source>
        <dbReference type="EMBL" id="GFY25706.1"/>
    </source>
</evidence>
<sequence>MPHINRNDNVLVSQQPMNGYFEWVRDLESLLAMATREYPLCPGRSGYEGKHAVLYCRVERGRFRGPEERAQLPALISQKSNLAVQITYEAKEKDYSCTQWLFILK</sequence>
<protein>
    <submittedName>
        <fullName evidence="1">Uncharacterized protein</fullName>
    </submittedName>
</protein>
<gene>
    <name evidence="1" type="ORF">TNCV_3060381</name>
</gene>
<accession>A0A8X6W0P5</accession>
<reference evidence="1" key="1">
    <citation type="submission" date="2020-08" db="EMBL/GenBank/DDBJ databases">
        <title>Multicomponent nature underlies the extraordinary mechanical properties of spider dragline silk.</title>
        <authorList>
            <person name="Kono N."/>
            <person name="Nakamura H."/>
            <person name="Mori M."/>
            <person name="Yoshida Y."/>
            <person name="Ohtoshi R."/>
            <person name="Malay A.D."/>
            <person name="Moran D.A.P."/>
            <person name="Tomita M."/>
            <person name="Numata K."/>
            <person name="Arakawa K."/>
        </authorList>
    </citation>
    <scope>NUCLEOTIDE SEQUENCE</scope>
</reference>
<name>A0A8X6W0P5_TRICX</name>